<dbReference type="Proteomes" id="UP000183994">
    <property type="component" value="Unassembled WGS sequence"/>
</dbReference>
<feature type="transmembrane region" description="Helical" evidence="1">
    <location>
        <begin position="104"/>
        <end position="124"/>
    </location>
</feature>
<dbReference type="InterPro" id="IPR011138">
    <property type="entry name" value="Cytochrome_b-558"/>
</dbReference>
<proteinExistence type="predicted"/>
<keyword evidence="1" id="KW-1133">Transmembrane helix</keyword>
<dbReference type="InterPro" id="IPR034804">
    <property type="entry name" value="SQR/QFR_C/D"/>
</dbReference>
<feature type="transmembrane region" description="Helical" evidence="1">
    <location>
        <begin position="186"/>
        <end position="208"/>
    </location>
</feature>
<name>A0A1M6DYI7_9BACT</name>
<dbReference type="RefSeq" id="WP_073472552.1">
    <property type="nucleotide sequence ID" value="NZ_FQZU01000002.1"/>
</dbReference>
<dbReference type="CDD" id="cd03498">
    <property type="entry name" value="SQR_TypeB_2_TM"/>
    <property type="match status" value="1"/>
</dbReference>
<dbReference type="EMBL" id="FQZU01000002">
    <property type="protein sequence ID" value="SHI78312.1"/>
    <property type="molecule type" value="Genomic_DNA"/>
</dbReference>
<dbReference type="NCBIfam" id="TIGR02046">
    <property type="entry name" value="sdhC_b558_fam"/>
    <property type="match status" value="1"/>
</dbReference>
<evidence type="ECO:0000256" key="1">
    <source>
        <dbReference type="SAM" id="Phobius"/>
    </source>
</evidence>
<feature type="transmembrane region" description="Helical" evidence="1">
    <location>
        <begin position="62"/>
        <end position="83"/>
    </location>
</feature>
<keyword evidence="1" id="KW-0812">Transmembrane</keyword>
<evidence type="ECO:0000313" key="2">
    <source>
        <dbReference type="EMBL" id="SHI78312.1"/>
    </source>
</evidence>
<dbReference type="Gene3D" id="1.20.1300.10">
    <property type="entry name" value="Fumarate reductase/succinate dehydrogenase, transmembrane subunit"/>
    <property type="match status" value="1"/>
</dbReference>
<feature type="transmembrane region" description="Helical" evidence="1">
    <location>
        <begin position="20"/>
        <end position="42"/>
    </location>
</feature>
<reference evidence="3" key="1">
    <citation type="submission" date="2016-11" db="EMBL/GenBank/DDBJ databases">
        <authorList>
            <person name="Varghese N."/>
            <person name="Submissions S."/>
        </authorList>
    </citation>
    <scope>NUCLEOTIDE SEQUENCE [LARGE SCALE GENOMIC DNA]</scope>
    <source>
        <strain evidence="3">DSM 16219</strain>
    </source>
</reference>
<dbReference type="STRING" id="1121393.SAMN02745216_00498"/>
<dbReference type="AlphaFoldDB" id="A0A1M6DYI7"/>
<dbReference type="SUPFAM" id="SSF81343">
    <property type="entry name" value="Fumarate reductase respiratory complex transmembrane subunits"/>
    <property type="match status" value="1"/>
</dbReference>
<keyword evidence="3" id="KW-1185">Reference proteome</keyword>
<keyword evidence="1" id="KW-0472">Membrane</keyword>
<protein>
    <submittedName>
        <fullName evidence="2">Succinate dehydrogenase subunit C</fullName>
    </submittedName>
</protein>
<evidence type="ECO:0000313" key="3">
    <source>
        <dbReference type="Proteomes" id="UP000183994"/>
    </source>
</evidence>
<feature type="transmembrane region" description="Helical" evidence="1">
    <location>
        <begin position="144"/>
        <end position="165"/>
    </location>
</feature>
<dbReference type="OrthoDB" id="9802842at2"/>
<accession>A0A1M6DYI7</accession>
<sequence>MDWVKGTFGTSIGKKQLMAVTGLGFIGFLTGHLLGNLTIYLGPDAFDSYAEHLHALGPLVNAAEIGLLLFAIIHVGTGLLLFLQNYKARPVKYVGKKWAGGRTIFSATMPYTGILILLFLIIHLKTFHFVDHDNQTISQIVSHAFSSVGYVLFYMFSMIVVAFHVKHGFWSAFQTLGLNHLKYMPTIFVLSALAALAAGFGFGFLPVVSRLVL</sequence>
<dbReference type="GO" id="GO:0016020">
    <property type="term" value="C:membrane"/>
    <property type="evidence" value="ECO:0007669"/>
    <property type="project" value="InterPro"/>
</dbReference>
<organism evidence="2 3">
    <name type="scientific">Desulfatibacillum alkenivorans DSM 16219</name>
    <dbReference type="NCBI Taxonomy" id="1121393"/>
    <lineage>
        <taxon>Bacteria</taxon>
        <taxon>Pseudomonadati</taxon>
        <taxon>Thermodesulfobacteriota</taxon>
        <taxon>Desulfobacteria</taxon>
        <taxon>Desulfobacterales</taxon>
        <taxon>Desulfatibacillaceae</taxon>
        <taxon>Desulfatibacillum</taxon>
    </lineage>
</organism>
<gene>
    <name evidence="2" type="ORF">SAMN02745216_00498</name>
</gene>